<dbReference type="Pfam" id="PF03492">
    <property type="entry name" value="Methyltransf_7"/>
    <property type="match status" value="1"/>
</dbReference>
<dbReference type="Gene3D" id="3.40.50.150">
    <property type="entry name" value="Vaccinia Virus protein VP39"/>
    <property type="match status" value="1"/>
</dbReference>
<reference evidence="6" key="1">
    <citation type="submission" date="2025-08" db="UniProtKB">
        <authorList>
            <consortium name="RefSeq"/>
        </authorList>
    </citation>
    <scope>IDENTIFICATION</scope>
    <source>
        <tissue evidence="6">Seedling</tissue>
    </source>
</reference>
<dbReference type="SUPFAM" id="SSF53335">
    <property type="entry name" value="S-adenosyl-L-methionine-dependent methyltransferases"/>
    <property type="match status" value="1"/>
</dbReference>
<dbReference type="AlphaFoldDB" id="A0A6P4AV60"/>
<keyword evidence="2" id="KW-0808">Transferase</keyword>
<evidence type="ECO:0000256" key="4">
    <source>
        <dbReference type="ARBA" id="ARBA00022842"/>
    </source>
</evidence>
<dbReference type="InParanoid" id="A0A6P4AV60"/>
<keyword evidence="4" id="KW-0460">Magnesium</keyword>
<keyword evidence="1 6" id="KW-0489">Methyltransferase</keyword>
<dbReference type="PANTHER" id="PTHR31009">
    <property type="entry name" value="S-ADENOSYL-L-METHIONINE:CARBOXYL METHYLTRANSFERASE FAMILY PROTEIN"/>
    <property type="match status" value="1"/>
</dbReference>
<evidence type="ECO:0000256" key="3">
    <source>
        <dbReference type="ARBA" id="ARBA00022723"/>
    </source>
</evidence>
<dbReference type="GeneID" id="107424658"/>
<gene>
    <name evidence="6" type="primary">LOC107424658</name>
</gene>
<organism evidence="5 6">
    <name type="scientific">Ziziphus jujuba</name>
    <name type="common">Chinese jujube</name>
    <name type="synonym">Ziziphus sativa</name>
    <dbReference type="NCBI Taxonomy" id="326968"/>
    <lineage>
        <taxon>Eukaryota</taxon>
        <taxon>Viridiplantae</taxon>
        <taxon>Streptophyta</taxon>
        <taxon>Embryophyta</taxon>
        <taxon>Tracheophyta</taxon>
        <taxon>Spermatophyta</taxon>
        <taxon>Magnoliopsida</taxon>
        <taxon>eudicotyledons</taxon>
        <taxon>Gunneridae</taxon>
        <taxon>Pentapetalae</taxon>
        <taxon>rosids</taxon>
        <taxon>fabids</taxon>
        <taxon>Rosales</taxon>
        <taxon>Rhamnaceae</taxon>
        <taxon>Paliureae</taxon>
        <taxon>Ziziphus</taxon>
    </lineage>
</organism>
<evidence type="ECO:0000256" key="1">
    <source>
        <dbReference type="ARBA" id="ARBA00022603"/>
    </source>
</evidence>
<dbReference type="InterPro" id="IPR042086">
    <property type="entry name" value="MeTrfase_capping"/>
</dbReference>
<evidence type="ECO:0000313" key="6">
    <source>
        <dbReference type="RefSeq" id="XP_015889989.3"/>
    </source>
</evidence>
<dbReference type="InterPro" id="IPR029063">
    <property type="entry name" value="SAM-dependent_MTases_sf"/>
</dbReference>
<dbReference type="KEGG" id="zju:107424658"/>
<dbReference type="GO" id="GO:0032259">
    <property type="term" value="P:methylation"/>
    <property type="evidence" value="ECO:0007669"/>
    <property type="project" value="UniProtKB-KW"/>
</dbReference>
<keyword evidence="3" id="KW-0479">Metal-binding</keyword>
<proteinExistence type="predicted"/>
<keyword evidence="5" id="KW-1185">Reference proteome</keyword>
<protein>
    <submittedName>
        <fullName evidence="6">S-adenosyl-L-methionine:benzoic acid/salicylic acid carboxyl methyltransferase 3</fullName>
    </submittedName>
</protein>
<name>A0A6P4AV60_ZIZJJ</name>
<dbReference type="GO" id="GO:0008168">
    <property type="term" value="F:methyltransferase activity"/>
    <property type="evidence" value="ECO:0007669"/>
    <property type="project" value="UniProtKB-KW"/>
</dbReference>
<dbReference type="RefSeq" id="XP_015889989.3">
    <property type="nucleotide sequence ID" value="XM_016034503.4"/>
</dbReference>
<dbReference type="InterPro" id="IPR005299">
    <property type="entry name" value="MeTrfase_7"/>
</dbReference>
<accession>A0A6P4AV60</accession>
<evidence type="ECO:0000313" key="5">
    <source>
        <dbReference type="Proteomes" id="UP001652623"/>
    </source>
</evidence>
<dbReference type="GO" id="GO:0046872">
    <property type="term" value="F:metal ion binding"/>
    <property type="evidence" value="ECO:0007669"/>
    <property type="project" value="UniProtKB-KW"/>
</dbReference>
<dbReference type="Gene3D" id="1.10.1200.270">
    <property type="entry name" value="Methyltransferase, alpha-helical capping domain"/>
    <property type="match status" value="1"/>
</dbReference>
<sequence length="363" mass="40679">MEVVQVLHMNGGMGETSYANNSLVQQKVITMTKPIMEEAITSLYCRTFPTTLTIADLGCSSGPNTFLAVSQLIKSVQAVCRKLGKQPPEYQVLLNDLPGNDFNTIFRSISSFQDKLKNQMGSSFGPCFFTGVPGSFYGRLFATSTLHFVHSSYSLQWLSQVPEGLENNKGNIYIASTSPPSVLKAYREQFQRDFSYFLKCRSKELMGGGRMVLTILGRKNEDPSSKDGCYIWELMAMALNDMVSEGIIEEEKLNSFNIPQYTPSPLEVKEEVIKDGSFIIDRLEVSEVNWNAYDSEFSPSDTLDEGGYSVAKCMRAVAEPLLVSHFGEGIIEEVFRRYREIVADCMSKEKTEFINVTISVTKR</sequence>
<dbReference type="Proteomes" id="UP001652623">
    <property type="component" value="Chromosome 7"/>
</dbReference>
<evidence type="ECO:0000256" key="2">
    <source>
        <dbReference type="ARBA" id="ARBA00022679"/>
    </source>
</evidence>